<accession>A0ABV2LL54</accession>
<proteinExistence type="predicted"/>
<dbReference type="Proteomes" id="UP001549097">
    <property type="component" value="Unassembled WGS sequence"/>
</dbReference>
<comment type="caution">
    <text evidence="1">The sequence shown here is derived from an EMBL/GenBank/DDBJ whole genome shotgun (WGS) entry which is preliminary data.</text>
</comment>
<evidence type="ECO:0000313" key="1">
    <source>
        <dbReference type="EMBL" id="MET3729314.1"/>
    </source>
</evidence>
<gene>
    <name evidence="1" type="ORF">ABID52_002895</name>
</gene>
<dbReference type="RefSeq" id="WP_233096392.1">
    <property type="nucleotide sequence ID" value="NZ_JAEACF010000001.1"/>
</dbReference>
<evidence type="ECO:0000313" key="2">
    <source>
        <dbReference type="Proteomes" id="UP001549097"/>
    </source>
</evidence>
<reference evidence="1 2" key="1">
    <citation type="submission" date="2024-06" db="EMBL/GenBank/DDBJ databases">
        <title>Genomic Encyclopedia of Type Strains, Phase IV (KMG-IV): sequencing the most valuable type-strain genomes for metagenomic binning, comparative biology and taxonomic classification.</title>
        <authorList>
            <person name="Goeker M."/>
        </authorList>
    </citation>
    <scope>NUCLEOTIDE SEQUENCE [LARGE SCALE GENOMIC DNA]</scope>
    <source>
        <strain evidence="1 2">DSM 100124</strain>
    </source>
</reference>
<protein>
    <submittedName>
        <fullName evidence="1">Uncharacterized protein</fullName>
    </submittedName>
</protein>
<dbReference type="EMBL" id="JBEPMP010000001">
    <property type="protein sequence ID" value="MET3729314.1"/>
    <property type="molecule type" value="Genomic_DNA"/>
</dbReference>
<keyword evidence="2" id="KW-1185">Reference proteome</keyword>
<name>A0ABV2LL54_9BACL</name>
<sequence length="79" mass="9526">MNIKLEKPQIMILGTFHMRYTPDLQRMEFDDLLVESRQREIQKVVEQLKKFKPTKVALEVVKSEENKLNQEFNQYKEGQ</sequence>
<organism evidence="1 2">
    <name type="scientific">Fictibacillus halophilus</name>
    <dbReference type="NCBI Taxonomy" id="1610490"/>
    <lineage>
        <taxon>Bacteria</taxon>
        <taxon>Bacillati</taxon>
        <taxon>Bacillota</taxon>
        <taxon>Bacilli</taxon>
        <taxon>Bacillales</taxon>
        <taxon>Fictibacillaceae</taxon>
        <taxon>Fictibacillus</taxon>
    </lineage>
</organism>